<keyword evidence="2" id="KW-0812">Transmembrane</keyword>
<proteinExistence type="predicted"/>
<comment type="caution">
    <text evidence="3">The sequence shown here is derived from an EMBL/GenBank/DDBJ whole genome shotgun (WGS) entry which is preliminary data.</text>
</comment>
<reference evidence="3 4" key="1">
    <citation type="submission" date="2024-04" db="EMBL/GenBank/DDBJ databases">
        <title>Polymorphospora sp. isolated from Baiyangdian Lake in Xiong'an New Area.</title>
        <authorList>
            <person name="Zhang X."/>
            <person name="Liu J."/>
        </authorList>
    </citation>
    <scope>NUCLEOTIDE SEQUENCE [LARGE SCALE GENOMIC DNA]</scope>
    <source>
        <strain evidence="3 4">2-325</strain>
    </source>
</reference>
<evidence type="ECO:0000313" key="4">
    <source>
        <dbReference type="Proteomes" id="UP001582793"/>
    </source>
</evidence>
<keyword evidence="2" id="KW-0472">Membrane</keyword>
<evidence type="ECO:0000256" key="2">
    <source>
        <dbReference type="SAM" id="Phobius"/>
    </source>
</evidence>
<keyword evidence="4" id="KW-1185">Reference proteome</keyword>
<name>A0ABV5D3K8_9ACTN</name>
<feature type="region of interest" description="Disordered" evidence="1">
    <location>
        <begin position="1"/>
        <end position="31"/>
    </location>
</feature>
<keyword evidence="2" id="KW-1133">Transmembrane helix</keyword>
<dbReference type="Proteomes" id="UP001582793">
    <property type="component" value="Unassembled WGS sequence"/>
</dbReference>
<feature type="compositionally biased region" description="Acidic residues" evidence="1">
    <location>
        <begin position="9"/>
        <end position="19"/>
    </location>
</feature>
<evidence type="ECO:0000256" key="1">
    <source>
        <dbReference type="SAM" id="MobiDB-lite"/>
    </source>
</evidence>
<protein>
    <submittedName>
        <fullName evidence="3">Uncharacterized protein</fullName>
    </submittedName>
</protein>
<feature type="non-terminal residue" evidence="3">
    <location>
        <position position="1"/>
    </location>
</feature>
<dbReference type="EMBL" id="JBCGDC010000391">
    <property type="protein sequence ID" value="MFB6398715.1"/>
    <property type="molecule type" value="Genomic_DNA"/>
</dbReference>
<evidence type="ECO:0000313" key="3">
    <source>
        <dbReference type="EMBL" id="MFB6398715.1"/>
    </source>
</evidence>
<sequence length="83" mass="8527">SAGAPPVDLDGDGIADVDPETGQPILAGGSETDLVGSATEVAAFRQDGTSRWLPLLAAGLVLLVVLLPALVTRSLARRPEPRR</sequence>
<feature type="transmembrane region" description="Helical" evidence="2">
    <location>
        <begin position="52"/>
        <end position="76"/>
    </location>
</feature>
<dbReference type="RefSeq" id="WP_375737410.1">
    <property type="nucleotide sequence ID" value="NZ_JBCGDC010000391.1"/>
</dbReference>
<gene>
    <name evidence="3" type="ORF">AAFH96_37525</name>
</gene>
<organism evidence="3 4">
    <name type="scientific">Polymorphospora lycopeni</name>
    <dbReference type="NCBI Taxonomy" id="3140240"/>
    <lineage>
        <taxon>Bacteria</taxon>
        <taxon>Bacillati</taxon>
        <taxon>Actinomycetota</taxon>
        <taxon>Actinomycetes</taxon>
        <taxon>Micromonosporales</taxon>
        <taxon>Micromonosporaceae</taxon>
        <taxon>Polymorphospora</taxon>
    </lineage>
</organism>
<accession>A0ABV5D3K8</accession>